<gene>
    <name evidence="3" type="ORF">HOP12_15640</name>
</gene>
<reference evidence="3 4" key="1">
    <citation type="submission" date="2020-04" db="EMBL/GenBank/DDBJ databases">
        <title>Metagenomic profiling of ammonia- and methane-oxidizing microorganisms in a Dutch drinking water treatment plant.</title>
        <authorList>
            <person name="Poghosyan L."/>
            <person name="Leucker S."/>
        </authorList>
    </citation>
    <scope>NUCLEOTIDE SEQUENCE [LARGE SCALE GENOMIC DNA]</scope>
    <source>
        <strain evidence="3">S-RSF-IL-03</strain>
    </source>
</reference>
<dbReference type="AlphaFoldDB" id="A0A849SRF4"/>
<sequence>MNAIATRRISRRGAALAALAAILLGFAPAPAPAGAPVAAHTVAWRGSTEALRRHPLRGLDGRTVTLASLQGEVVVVNFWASWCRPCARELPALDALNTELAASGGRVIAVSIDTDLENARRFATAHHLKMPLYHDGPKGLAPRIGLEAIPFTVVLDRDGAVQFATRGSDAGAVQALVAEARRLAVSRPYLSATPQGGTR</sequence>
<name>A0A849SRF4_UNCEI</name>
<evidence type="ECO:0000256" key="1">
    <source>
        <dbReference type="SAM" id="SignalP"/>
    </source>
</evidence>
<dbReference type="PROSITE" id="PS51352">
    <property type="entry name" value="THIOREDOXIN_2"/>
    <property type="match status" value="1"/>
</dbReference>
<dbReference type="InterPro" id="IPR013766">
    <property type="entry name" value="Thioredoxin_domain"/>
</dbReference>
<dbReference type="EMBL" id="JABFRW010000203">
    <property type="protein sequence ID" value="NOT35577.1"/>
    <property type="molecule type" value="Genomic_DNA"/>
</dbReference>
<organism evidence="3 4">
    <name type="scientific">Eiseniibacteriota bacterium</name>
    <dbReference type="NCBI Taxonomy" id="2212470"/>
    <lineage>
        <taxon>Bacteria</taxon>
        <taxon>Candidatus Eiseniibacteriota</taxon>
    </lineage>
</organism>
<feature type="signal peptide" evidence="1">
    <location>
        <begin position="1"/>
        <end position="33"/>
    </location>
</feature>
<dbReference type="GO" id="GO:0016491">
    <property type="term" value="F:oxidoreductase activity"/>
    <property type="evidence" value="ECO:0007669"/>
    <property type="project" value="InterPro"/>
</dbReference>
<dbReference type="PANTHER" id="PTHR42852">
    <property type="entry name" value="THIOL:DISULFIDE INTERCHANGE PROTEIN DSBE"/>
    <property type="match status" value="1"/>
</dbReference>
<dbReference type="CDD" id="cd02966">
    <property type="entry name" value="TlpA_like_family"/>
    <property type="match status" value="1"/>
</dbReference>
<protein>
    <submittedName>
        <fullName evidence="3">TlpA family protein disulfide reductase</fullName>
    </submittedName>
</protein>
<evidence type="ECO:0000259" key="2">
    <source>
        <dbReference type="PROSITE" id="PS51352"/>
    </source>
</evidence>
<comment type="caution">
    <text evidence="3">The sequence shown here is derived from an EMBL/GenBank/DDBJ whole genome shotgun (WGS) entry which is preliminary data.</text>
</comment>
<evidence type="ECO:0000313" key="4">
    <source>
        <dbReference type="Proteomes" id="UP000580839"/>
    </source>
</evidence>
<dbReference type="PANTHER" id="PTHR42852:SF17">
    <property type="entry name" value="THIOREDOXIN-LIKE PROTEIN HI_1115"/>
    <property type="match status" value="1"/>
</dbReference>
<dbReference type="InterPro" id="IPR050553">
    <property type="entry name" value="Thioredoxin_ResA/DsbE_sf"/>
</dbReference>
<dbReference type="Pfam" id="PF08534">
    <property type="entry name" value="Redoxin"/>
    <property type="match status" value="1"/>
</dbReference>
<dbReference type="InterPro" id="IPR036249">
    <property type="entry name" value="Thioredoxin-like_sf"/>
</dbReference>
<feature type="domain" description="Thioredoxin" evidence="2">
    <location>
        <begin position="31"/>
        <end position="182"/>
    </location>
</feature>
<dbReference type="Proteomes" id="UP000580839">
    <property type="component" value="Unassembled WGS sequence"/>
</dbReference>
<dbReference type="Gene3D" id="3.40.30.10">
    <property type="entry name" value="Glutaredoxin"/>
    <property type="match status" value="1"/>
</dbReference>
<keyword evidence="1" id="KW-0732">Signal</keyword>
<dbReference type="InterPro" id="IPR013740">
    <property type="entry name" value="Redoxin"/>
</dbReference>
<evidence type="ECO:0000313" key="3">
    <source>
        <dbReference type="EMBL" id="NOT35577.1"/>
    </source>
</evidence>
<dbReference type="SUPFAM" id="SSF52833">
    <property type="entry name" value="Thioredoxin-like"/>
    <property type="match status" value="1"/>
</dbReference>
<proteinExistence type="predicted"/>
<feature type="chain" id="PRO_5032286953" evidence="1">
    <location>
        <begin position="34"/>
        <end position="199"/>
    </location>
</feature>
<accession>A0A849SRF4</accession>